<name>A0AC61R380_9FIRM</name>
<organism evidence="1 2">
    <name type="scientific">Hominisplanchenecus murintestinalis</name>
    <dbReference type="NCBI Taxonomy" id="2941517"/>
    <lineage>
        <taxon>Bacteria</taxon>
        <taxon>Bacillati</taxon>
        <taxon>Bacillota</taxon>
        <taxon>Clostridia</taxon>
        <taxon>Lachnospirales</taxon>
        <taxon>Lachnospiraceae</taxon>
        <taxon>Hominisplanchenecus</taxon>
    </lineage>
</organism>
<dbReference type="Proteomes" id="UP000307720">
    <property type="component" value="Unassembled WGS sequence"/>
</dbReference>
<gene>
    <name evidence="1" type="ORF">E5357_04100</name>
</gene>
<sequence length="80" mass="9526">MKRVPFNIIQAAKRFDAEAVQFVLQHFEGFIVSRCLCRYDDEYGNTHFHVDDDLYYQAKIALFRAIDSFQFKKPPDDFMP</sequence>
<accession>A0AC61R380</accession>
<evidence type="ECO:0000313" key="1">
    <source>
        <dbReference type="EMBL" id="TGX99912.1"/>
    </source>
</evidence>
<keyword evidence="2" id="KW-1185">Reference proteome</keyword>
<dbReference type="EMBL" id="SRZB01000004">
    <property type="protein sequence ID" value="TGX99912.1"/>
    <property type="molecule type" value="Genomic_DNA"/>
</dbReference>
<proteinExistence type="predicted"/>
<reference evidence="1" key="1">
    <citation type="submission" date="2019-04" db="EMBL/GenBank/DDBJ databases">
        <title>Microbes associate with the intestines of laboratory mice.</title>
        <authorList>
            <person name="Navarre W."/>
            <person name="Wong E."/>
            <person name="Huang K."/>
            <person name="Tropini C."/>
            <person name="Ng K."/>
            <person name="Yu B."/>
        </authorList>
    </citation>
    <scope>NUCLEOTIDE SEQUENCE</scope>
    <source>
        <strain evidence="1">NM72_1-8</strain>
    </source>
</reference>
<evidence type="ECO:0000313" key="2">
    <source>
        <dbReference type="Proteomes" id="UP000307720"/>
    </source>
</evidence>
<comment type="caution">
    <text evidence="1">The sequence shown here is derived from an EMBL/GenBank/DDBJ whole genome shotgun (WGS) entry which is preliminary data.</text>
</comment>
<protein>
    <submittedName>
        <fullName evidence="1">Helix-turn-helix domain-containing protein</fullName>
    </submittedName>
</protein>